<evidence type="ECO:0000313" key="2">
    <source>
        <dbReference type="Proteomes" id="UP000735302"/>
    </source>
</evidence>
<proteinExistence type="predicted"/>
<gene>
    <name evidence="1" type="ORF">PoB_001040000</name>
</gene>
<dbReference type="EMBL" id="BLXT01001253">
    <property type="protein sequence ID" value="GFN83894.1"/>
    <property type="molecule type" value="Genomic_DNA"/>
</dbReference>
<name>A0AAV3YME7_9GAST</name>
<organism evidence="1 2">
    <name type="scientific">Plakobranchus ocellatus</name>
    <dbReference type="NCBI Taxonomy" id="259542"/>
    <lineage>
        <taxon>Eukaryota</taxon>
        <taxon>Metazoa</taxon>
        <taxon>Spiralia</taxon>
        <taxon>Lophotrochozoa</taxon>
        <taxon>Mollusca</taxon>
        <taxon>Gastropoda</taxon>
        <taxon>Heterobranchia</taxon>
        <taxon>Euthyneura</taxon>
        <taxon>Panpulmonata</taxon>
        <taxon>Sacoglossa</taxon>
        <taxon>Placobranchoidea</taxon>
        <taxon>Plakobranchidae</taxon>
        <taxon>Plakobranchus</taxon>
    </lineage>
</organism>
<dbReference type="Proteomes" id="UP000735302">
    <property type="component" value="Unassembled WGS sequence"/>
</dbReference>
<comment type="caution">
    <text evidence="1">The sequence shown here is derived from an EMBL/GenBank/DDBJ whole genome shotgun (WGS) entry which is preliminary data.</text>
</comment>
<evidence type="ECO:0000313" key="1">
    <source>
        <dbReference type="EMBL" id="GFN83894.1"/>
    </source>
</evidence>
<keyword evidence="2" id="KW-1185">Reference proteome</keyword>
<dbReference type="AlphaFoldDB" id="A0AAV3YME7"/>
<accession>A0AAV3YME7</accession>
<reference evidence="1 2" key="1">
    <citation type="journal article" date="2021" name="Elife">
        <title>Chloroplast acquisition without the gene transfer in kleptoplastic sea slugs, Plakobranchus ocellatus.</title>
        <authorList>
            <person name="Maeda T."/>
            <person name="Takahashi S."/>
            <person name="Yoshida T."/>
            <person name="Shimamura S."/>
            <person name="Takaki Y."/>
            <person name="Nagai Y."/>
            <person name="Toyoda A."/>
            <person name="Suzuki Y."/>
            <person name="Arimoto A."/>
            <person name="Ishii H."/>
            <person name="Satoh N."/>
            <person name="Nishiyama T."/>
            <person name="Hasebe M."/>
            <person name="Maruyama T."/>
            <person name="Minagawa J."/>
            <person name="Obokata J."/>
            <person name="Shigenobu S."/>
        </authorList>
    </citation>
    <scope>NUCLEOTIDE SEQUENCE [LARGE SCALE GENOMIC DNA]</scope>
</reference>
<sequence length="79" mass="8526">MAEEGIRSEEIKDIYRGLHAAVDGQSLQVTKYRNFLRSALVWQSGRCRPGSSSLKPGGGGYELATGGPCRFQGYTNASS</sequence>
<protein>
    <submittedName>
        <fullName evidence="1">Uncharacterized protein</fullName>
    </submittedName>
</protein>